<protein>
    <recommendedName>
        <fullName evidence="3">DUF3168 domain-containing protein</fullName>
    </recommendedName>
</protein>
<dbReference type="EMBL" id="APRN01000036">
    <property type="protein sequence ID" value="ENX58159.1"/>
    <property type="molecule type" value="Genomic_DNA"/>
</dbReference>
<comment type="caution">
    <text evidence="1">The sequence shown here is derived from an EMBL/GenBank/DDBJ whole genome shotgun (WGS) entry which is preliminary data.</text>
</comment>
<dbReference type="PATRIC" id="fig|1217700.3.peg.2482"/>
<dbReference type="Proteomes" id="UP000013084">
    <property type="component" value="Unassembled WGS sequence"/>
</dbReference>
<reference evidence="1 2" key="1">
    <citation type="submission" date="2013-02" db="EMBL/GenBank/DDBJ databases">
        <title>The Genome Sequence of Acinetobacter sp. CIP 70.18.</title>
        <authorList>
            <consortium name="The Broad Institute Genome Sequencing Platform"/>
            <consortium name="The Broad Institute Genome Sequencing Center for Infectious Disease"/>
            <person name="Cerqueira G."/>
            <person name="Feldgarden M."/>
            <person name="Courvalin P."/>
            <person name="Perichon B."/>
            <person name="Grillot-Courvalin C."/>
            <person name="Clermont D."/>
            <person name="Rocha E."/>
            <person name="Yoon E.-J."/>
            <person name="Nemec A."/>
            <person name="Walker B."/>
            <person name="Young S.K."/>
            <person name="Zeng Q."/>
            <person name="Gargeya S."/>
            <person name="Fitzgerald M."/>
            <person name="Haas B."/>
            <person name="Abouelleil A."/>
            <person name="Alvarado L."/>
            <person name="Arachchi H.M."/>
            <person name="Berlin A.M."/>
            <person name="Chapman S.B."/>
            <person name="Dewar J."/>
            <person name="Goldberg J."/>
            <person name="Griggs A."/>
            <person name="Gujja S."/>
            <person name="Hansen M."/>
            <person name="Howarth C."/>
            <person name="Imamovic A."/>
            <person name="Larimer J."/>
            <person name="McCowan C."/>
            <person name="Murphy C."/>
            <person name="Neiman D."/>
            <person name="Pearson M."/>
            <person name="Priest M."/>
            <person name="Roberts A."/>
            <person name="Saif S."/>
            <person name="Shea T."/>
            <person name="Sisk P."/>
            <person name="Sykes S."/>
            <person name="Wortman J."/>
            <person name="Nusbaum C."/>
            <person name="Birren B."/>
        </authorList>
    </citation>
    <scope>NUCLEOTIDE SEQUENCE [LARGE SCALE GENOMIC DNA]</scope>
    <source>
        <strain evidence="1 2">CIP 70.18</strain>
    </source>
</reference>
<name>N9RJM2_9GAMM</name>
<evidence type="ECO:0000313" key="2">
    <source>
        <dbReference type="Proteomes" id="UP000013084"/>
    </source>
</evidence>
<dbReference type="RefSeq" id="WP_005203865.1">
    <property type="nucleotide sequence ID" value="NZ_KB850072.1"/>
</dbReference>
<organism evidence="1 2">
    <name type="scientific">Acinetobacter higginsii</name>
    <dbReference type="NCBI Taxonomy" id="70347"/>
    <lineage>
        <taxon>Bacteria</taxon>
        <taxon>Pseudomonadati</taxon>
        <taxon>Pseudomonadota</taxon>
        <taxon>Gammaproteobacteria</taxon>
        <taxon>Moraxellales</taxon>
        <taxon>Moraxellaceae</taxon>
        <taxon>Acinetobacter</taxon>
    </lineage>
</organism>
<dbReference type="HOGENOM" id="CLU_155032_0_0_6"/>
<dbReference type="AlphaFoldDB" id="N9RJM2"/>
<dbReference type="OrthoDB" id="6649503at2"/>
<keyword evidence="2" id="KW-1185">Reference proteome</keyword>
<evidence type="ECO:0000313" key="1">
    <source>
        <dbReference type="EMBL" id="ENX58159.1"/>
    </source>
</evidence>
<sequence>MAMTLEQTRQAIVGRMQSFTGITQDRIQYPNAPNFNVPIDGLWCRLNIIGGPSIIAGLTDSPCTRRTGTINIQCFARPHKGEKSITELCDSLISHFEYFTSVHLECLQGQVINAGTDKDFLQYNVTVSYRVN</sequence>
<evidence type="ECO:0008006" key="3">
    <source>
        <dbReference type="Google" id="ProtNLM"/>
    </source>
</evidence>
<accession>N9RJM2</accession>
<proteinExistence type="predicted"/>
<gene>
    <name evidence="1" type="ORF">F902_02559</name>
</gene>
<dbReference type="Gene3D" id="3.30.2000.20">
    <property type="match status" value="1"/>
</dbReference>